<name>A0A2H0RNN1_9BACT</name>
<proteinExistence type="predicted"/>
<sequence>MTNCALFGERYGEHQIDDLLRLHERIVEHAHMMGKLLDFAKSLNLSFTFYVIPASASHQYICVVNVLSYTIRMVLNNHNGRCTLSFGELEEVPGSIFEIDWFGICHTSSMDNGVQQIIGESGSPMEDVLESPAGRAHATSRGSLPAASAGQSRLRPQRSPYTLRALLGVHFFKLIHTDPPLTGLRVLCCQETIDKINKST</sequence>
<evidence type="ECO:0000313" key="3">
    <source>
        <dbReference type="Proteomes" id="UP000230084"/>
    </source>
</evidence>
<reference evidence="2 3" key="1">
    <citation type="submission" date="2017-09" db="EMBL/GenBank/DDBJ databases">
        <title>Depth-based differentiation of microbial function through sediment-hosted aquifers and enrichment of novel symbionts in the deep terrestrial subsurface.</title>
        <authorList>
            <person name="Probst A.J."/>
            <person name="Ladd B."/>
            <person name="Jarett J.K."/>
            <person name="Geller-Mcgrath D.E."/>
            <person name="Sieber C.M."/>
            <person name="Emerson J.B."/>
            <person name="Anantharaman K."/>
            <person name="Thomas B.C."/>
            <person name="Malmstrom R."/>
            <person name="Stieglmeier M."/>
            <person name="Klingl A."/>
            <person name="Woyke T."/>
            <person name="Ryan C.M."/>
            <person name="Banfield J.F."/>
        </authorList>
    </citation>
    <scope>NUCLEOTIDE SEQUENCE [LARGE SCALE GENOMIC DNA]</scope>
    <source>
        <strain evidence="2">CG10_big_fil_rev_8_21_14_0_10_50_16</strain>
    </source>
</reference>
<organism evidence="2 3">
    <name type="scientific">Candidatus Uhrbacteria bacterium CG10_big_fil_rev_8_21_14_0_10_50_16</name>
    <dbReference type="NCBI Taxonomy" id="1975039"/>
    <lineage>
        <taxon>Bacteria</taxon>
        <taxon>Candidatus Uhriibacteriota</taxon>
    </lineage>
</organism>
<evidence type="ECO:0000313" key="2">
    <source>
        <dbReference type="EMBL" id="PIR48057.1"/>
    </source>
</evidence>
<protein>
    <submittedName>
        <fullName evidence="2">Uncharacterized protein</fullName>
    </submittedName>
</protein>
<dbReference type="EMBL" id="PCYM01000001">
    <property type="protein sequence ID" value="PIR48057.1"/>
    <property type="molecule type" value="Genomic_DNA"/>
</dbReference>
<feature type="region of interest" description="Disordered" evidence="1">
    <location>
        <begin position="127"/>
        <end position="156"/>
    </location>
</feature>
<accession>A0A2H0RNN1</accession>
<dbReference type="AlphaFoldDB" id="A0A2H0RNN1"/>
<evidence type="ECO:0000256" key="1">
    <source>
        <dbReference type="SAM" id="MobiDB-lite"/>
    </source>
</evidence>
<dbReference type="Proteomes" id="UP000230084">
    <property type="component" value="Unassembled WGS sequence"/>
</dbReference>
<comment type="caution">
    <text evidence="2">The sequence shown here is derived from an EMBL/GenBank/DDBJ whole genome shotgun (WGS) entry which is preliminary data.</text>
</comment>
<gene>
    <name evidence="2" type="ORF">COV06_01515</name>
</gene>